<sequence length="78" mass="8509">MAFRESNGGLSYELDCDRCRTLFRCNDDSYLSWDVLCSAADAEGWRIDPAFYGRHECPECVAAAAGREPVGNLSAGLG</sequence>
<evidence type="ECO:0000313" key="1">
    <source>
        <dbReference type="EMBL" id="MDN3243060.1"/>
    </source>
</evidence>
<dbReference type="EMBL" id="JAUEMJ010000011">
    <property type="protein sequence ID" value="MDN3243060.1"/>
    <property type="molecule type" value="Genomic_DNA"/>
</dbReference>
<protein>
    <submittedName>
        <fullName evidence="1">Uncharacterized protein</fullName>
    </submittedName>
</protein>
<evidence type="ECO:0000313" key="2">
    <source>
        <dbReference type="Proteomes" id="UP001171902"/>
    </source>
</evidence>
<reference evidence="1" key="1">
    <citation type="submission" date="2023-06" db="EMBL/GenBank/DDBJ databases">
        <title>Gycomyces niveus sp.nov., a novel actinomycete isolated from soil in Shouguang.</title>
        <authorList>
            <person name="Yang X."/>
            <person name="Zhao J."/>
        </authorList>
    </citation>
    <scope>NUCLEOTIDE SEQUENCE</scope>
    <source>
        <strain evidence="1">NEAU C2</strain>
    </source>
</reference>
<proteinExistence type="predicted"/>
<gene>
    <name evidence="1" type="ORF">QWI33_25285</name>
</gene>
<accession>A0ABT7YWQ4</accession>
<name>A0ABT7YWQ4_9ACTN</name>
<keyword evidence="2" id="KW-1185">Reference proteome</keyword>
<dbReference type="RefSeq" id="WP_289959619.1">
    <property type="nucleotide sequence ID" value="NZ_JAUEMJ010000011.1"/>
</dbReference>
<dbReference type="Proteomes" id="UP001171902">
    <property type="component" value="Unassembled WGS sequence"/>
</dbReference>
<organism evidence="1 2">
    <name type="scientific">Glycomyces tritici</name>
    <dbReference type="NCBI Taxonomy" id="2665176"/>
    <lineage>
        <taxon>Bacteria</taxon>
        <taxon>Bacillati</taxon>
        <taxon>Actinomycetota</taxon>
        <taxon>Actinomycetes</taxon>
        <taxon>Glycomycetales</taxon>
        <taxon>Glycomycetaceae</taxon>
        <taxon>Glycomyces</taxon>
    </lineage>
</organism>
<comment type="caution">
    <text evidence="1">The sequence shown here is derived from an EMBL/GenBank/DDBJ whole genome shotgun (WGS) entry which is preliminary data.</text>
</comment>